<organism evidence="6 7">
    <name type="scientific">Sporothrix bragantina</name>
    <dbReference type="NCBI Taxonomy" id="671064"/>
    <lineage>
        <taxon>Eukaryota</taxon>
        <taxon>Fungi</taxon>
        <taxon>Dikarya</taxon>
        <taxon>Ascomycota</taxon>
        <taxon>Pezizomycotina</taxon>
        <taxon>Sordariomycetes</taxon>
        <taxon>Sordariomycetidae</taxon>
        <taxon>Ophiostomatales</taxon>
        <taxon>Ophiostomataceae</taxon>
        <taxon>Sporothrix</taxon>
    </lineage>
</organism>
<gene>
    <name evidence="6" type="ORF">SBRCBS47491_008194</name>
</gene>
<evidence type="ECO:0000256" key="1">
    <source>
        <dbReference type="ARBA" id="ARBA00009431"/>
    </source>
</evidence>
<accession>A0ABP0CJE7</accession>
<dbReference type="Pfam" id="PF00450">
    <property type="entry name" value="Peptidase_S10"/>
    <property type="match status" value="1"/>
</dbReference>
<keyword evidence="3" id="KW-0645">Protease</keyword>
<dbReference type="EMBL" id="CAWUHC010000102">
    <property type="protein sequence ID" value="CAK7232222.1"/>
    <property type="molecule type" value="Genomic_DNA"/>
</dbReference>
<protein>
    <submittedName>
        <fullName evidence="6">Uncharacterized protein</fullName>
    </submittedName>
</protein>
<reference evidence="6 7" key="1">
    <citation type="submission" date="2024-01" db="EMBL/GenBank/DDBJ databases">
        <authorList>
            <person name="Allen C."/>
            <person name="Tagirdzhanova G."/>
        </authorList>
    </citation>
    <scope>NUCLEOTIDE SEQUENCE [LARGE SCALE GENOMIC DNA]</scope>
</reference>
<evidence type="ECO:0000256" key="5">
    <source>
        <dbReference type="ARBA" id="ARBA00023180"/>
    </source>
</evidence>
<sequence>MAALTKLSNAVKSTCMTSLGRDSVEGPYYFYSGRNMYDIRRPADDPIISQDFVGFLSLASTRTALGIDIIPELTITTEAFEYAAQSDDVYTAFTRAGDYLYPVFLTDLEYLLDHGVRVILMHGDADYIANWLGGEAVSLTLNHSQASLFQATPYAPLVFGNVSTDDDYGKVREQGNLSFVVVRDAGHFVPFSQPALTLELFRRAMAGLDLTTGRGPINSSAAFPFVPDSPLTT</sequence>
<dbReference type="InterPro" id="IPR001563">
    <property type="entry name" value="Peptidase_S10"/>
</dbReference>
<dbReference type="Proteomes" id="UP001642406">
    <property type="component" value="Unassembled WGS sequence"/>
</dbReference>
<keyword evidence="5" id="KW-0325">Glycoprotein</keyword>
<keyword evidence="4" id="KW-0378">Hydrolase</keyword>
<evidence type="ECO:0000256" key="2">
    <source>
        <dbReference type="ARBA" id="ARBA00022645"/>
    </source>
</evidence>
<evidence type="ECO:0000256" key="4">
    <source>
        <dbReference type="ARBA" id="ARBA00022801"/>
    </source>
</evidence>
<dbReference type="InterPro" id="IPR033124">
    <property type="entry name" value="Ser_caboxypep_his_AS"/>
</dbReference>
<dbReference type="InterPro" id="IPR029058">
    <property type="entry name" value="AB_hydrolase_fold"/>
</dbReference>
<evidence type="ECO:0000313" key="6">
    <source>
        <dbReference type="EMBL" id="CAK7232222.1"/>
    </source>
</evidence>
<keyword evidence="7" id="KW-1185">Reference proteome</keyword>
<name>A0ABP0CJE7_9PEZI</name>
<evidence type="ECO:0000313" key="7">
    <source>
        <dbReference type="Proteomes" id="UP001642406"/>
    </source>
</evidence>
<evidence type="ECO:0000256" key="3">
    <source>
        <dbReference type="ARBA" id="ARBA00022670"/>
    </source>
</evidence>
<comment type="caution">
    <text evidence="6">The sequence shown here is derived from an EMBL/GenBank/DDBJ whole genome shotgun (WGS) entry which is preliminary data.</text>
</comment>
<dbReference type="Gene3D" id="3.40.50.1820">
    <property type="entry name" value="alpha/beta hydrolase"/>
    <property type="match status" value="1"/>
</dbReference>
<proteinExistence type="inferred from homology"/>
<comment type="similarity">
    <text evidence="1">Belongs to the peptidase S10 family.</text>
</comment>
<dbReference type="SUPFAM" id="SSF53474">
    <property type="entry name" value="alpha/beta-Hydrolases"/>
    <property type="match status" value="1"/>
</dbReference>
<dbReference type="PROSITE" id="PS00560">
    <property type="entry name" value="CARBOXYPEPT_SER_HIS"/>
    <property type="match status" value="1"/>
</dbReference>
<keyword evidence="2" id="KW-0121">Carboxypeptidase</keyword>